<name>A0ABV9I162_9FLAO</name>
<reference evidence="2" key="1">
    <citation type="journal article" date="2019" name="Int. J. Syst. Evol. Microbiol.">
        <title>The Global Catalogue of Microorganisms (GCM) 10K type strain sequencing project: providing services to taxonomists for standard genome sequencing and annotation.</title>
        <authorList>
            <consortium name="The Broad Institute Genomics Platform"/>
            <consortium name="The Broad Institute Genome Sequencing Center for Infectious Disease"/>
            <person name="Wu L."/>
            <person name="Ma J."/>
        </authorList>
    </citation>
    <scope>NUCLEOTIDE SEQUENCE [LARGE SCALE GENOMIC DNA]</scope>
    <source>
        <strain evidence="2">YJ-61-S</strain>
    </source>
</reference>
<evidence type="ECO:0000313" key="2">
    <source>
        <dbReference type="Proteomes" id="UP001596043"/>
    </source>
</evidence>
<organism evidence="1 2">
    <name type="scientific">Dokdonia ponticola</name>
    <dbReference type="NCBI Taxonomy" id="2041041"/>
    <lineage>
        <taxon>Bacteria</taxon>
        <taxon>Pseudomonadati</taxon>
        <taxon>Bacteroidota</taxon>
        <taxon>Flavobacteriia</taxon>
        <taxon>Flavobacteriales</taxon>
        <taxon>Flavobacteriaceae</taxon>
        <taxon>Dokdonia</taxon>
    </lineage>
</organism>
<dbReference type="EMBL" id="JBHSFV010000011">
    <property type="protein sequence ID" value="MFC4635538.1"/>
    <property type="molecule type" value="Genomic_DNA"/>
</dbReference>
<evidence type="ECO:0000313" key="1">
    <source>
        <dbReference type="EMBL" id="MFC4635538.1"/>
    </source>
</evidence>
<protein>
    <recommendedName>
        <fullName evidence="3">DUF1330 domain-containing protein</fullName>
    </recommendedName>
</protein>
<proteinExistence type="predicted"/>
<keyword evidence="2" id="KW-1185">Reference proteome</keyword>
<comment type="caution">
    <text evidence="1">The sequence shown here is derived from an EMBL/GenBank/DDBJ whole genome shotgun (WGS) entry which is preliminary data.</text>
</comment>
<sequence>MKISFVLFLFFGFTLFQVQGQENVKTYTFKEGEVLDIVLIHKSENADTLFNRYKKTVFPVGFEYSYQPQSGFTVSKLTLGTNKPDGVLFGKWESKKKREGFLTTITKRVPDFHQQRRALFPYFGLTYYEIKKDVAFSVDASKYNVMTALWQKSQQSEPNFFEQWKAEVLALGGEVIITLENGTSPTGYYYNPDILCMVAWKDEKAFNTFAQKHPLSTYNTLKNVHQFAIQ</sequence>
<dbReference type="Proteomes" id="UP001596043">
    <property type="component" value="Unassembled WGS sequence"/>
</dbReference>
<dbReference type="RefSeq" id="WP_379980864.1">
    <property type="nucleotide sequence ID" value="NZ_JBHSFV010000011.1"/>
</dbReference>
<evidence type="ECO:0008006" key="3">
    <source>
        <dbReference type="Google" id="ProtNLM"/>
    </source>
</evidence>
<accession>A0ABV9I162</accession>
<gene>
    <name evidence="1" type="ORF">ACFO3O_16630</name>
</gene>